<dbReference type="STRING" id="1841610.A6X21_22930"/>
<accession>A0A1C3ECU0</accession>
<comment type="caution">
    <text evidence="1">The sequence shown here is derived from an EMBL/GenBank/DDBJ whole genome shotgun (WGS) entry which is preliminary data.</text>
</comment>
<protein>
    <submittedName>
        <fullName evidence="1">Uncharacterized protein</fullName>
    </submittedName>
</protein>
<reference evidence="1 2" key="1">
    <citation type="submission" date="2016-05" db="EMBL/GenBank/DDBJ databases">
        <title>Genomic and physiological characterization of Planctopirus sp. isolated from fresh water lake.</title>
        <authorList>
            <person name="Subhash Y."/>
            <person name="Ramana C."/>
        </authorList>
    </citation>
    <scope>NUCLEOTIDE SEQUENCE [LARGE SCALE GENOMIC DNA]</scope>
    <source>
        <strain evidence="1 2">JC280</strain>
    </source>
</reference>
<evidence type="ECO:0000313" key="2">
    <source>
        <dbReference type="Proteomes" id="UP000094828"/>
    </source>
</evidence>
<dbReference type="AlphaFoldDB" id="A0A1C3ECU0"/>
<organism evidence="1 2">
    <name type="scientific">Planctopirus hydrillae</name>
    <dbReference type="NCBI Taxonomy" id="1841610"/>
    <lineage>
        <taxon>Bacteria</taxon>
        <taxon>Pseudomonadati</taxon>
        <taxon>Planctomycetota</taxon>
        <taxon>Planctomycetia</taxon>
        <taxon>Planctomycetales</taxon>
        <taxon>Planctomycetaceae</taxon>
        <taxon>Planctopirus</taxon>
    </lineage>
</organism>
<dbReference type="RefSeq" id="WP_165603776.1">
    <property type="nucleotide sequence ID" value="NZ_LYDR01000093.1"/>
</dbReference>
<dbReference type="Proteomes" id="UP000094828">
    <property type="component" value="Unassembled WGS sequence"/>
</dbReference>
<evidence type="ECO:0000313" key="1">
    <source>
        <dbReference type="EMBL" id="ODA31049.1"/>
    </source>
</evidence>
<name>A0A1C3ECU0_9PLAN</name>
<dbReference type="EMBL" id="LYDR01000093">
    <property type="protein sequence ID" value="ODA31049.1"/>
    <property type="molecule type" value="Genomic_DNA"/>
</dbReference>
<keyword evidence="2" id="KW-1185">Reference proteome</keyword>
<gene>
    <name evidence="1" type="ORF">A6X21_22930</name>
</gene>
<sequence length="369" mass="40847">MKMSPASLPDNRIADWQDARYVNLNVTSWMIRSMLIIWLTAAGTVLSGSGPAHAIDRVVLQQPAGGGQIAITGTILDYTGESITIRPRQGGTIARHVSSDVIEVTTEYLPEHQLAIDLMSRGDWKAAWAQLTATVEKEDRLWVRRIILSQLVRCAAALDEPLAAGRYFAALVQSDPQTIHAHVAPLDWTDQIPDEPLLLQAQQWLKSSHRLTRLLGASHLLRDHNLGPQAVAELQIILRSDEIAARTLAQGQLWKHRLNALELTSTEVARWEETIRSWPDRLQPGAWTVIARGHEHFGQWPQAAAAWIRLPVAFPDVDALAAYAGLRGAIAFQEAGQLAAARTMGEEISQRFASTRHGKDAANWLKTLK</sequence>
<proteinExistence type="predicted"/>